<evidence type="ECO:0000313" key="3">
    <source>
        <dbReference type="Proteomes" id="UP000606008"/>
    </source>
</evidence>
<accession>A0ABX0QMH2</accession>
<dbReference type="RefSeq" id="WP_166692391.1">
    <property type="nucleotide sequence ID" value="NZ_WAEL01000005.1"/>
</dbReference>
<reference evidence="3" key="2">
    <citation type="submission" date="2023-07" db="EMBL/GenBank/DDBJ databases">
        <authorList>
            <person name="Jung D.-H."/>
        </authorList>
    </citation>
    <scope>NUCLEOTIDE SEQUENCE [LARGE SCALE GENOMIC DNA]</scope>
    <source>
        <strain evidence="3">JA-25</strain>
    </source>
</reference>
<keyword evidence="3" id="KW-1185">Reference proteome</keyword>
<comment type="caution">
    <text evidence="2">The sequence shown here is derived from an EMBL/GenBank/DDBJ whole genome shotgun (WGS) entry which is preliminary data.</text>
</comment>
<dbReference type="PANTHER" id="PTHR47129:SF1">
    <property type="entry name" value="NMRA-LIKE DOMAIN-CONTAINING PROTEIN"/>
    <property type="match status" value="1"/>
</dbReference>
<feature type="domain" description="NmrA-like" evidence="1">
    <location>
        <begin position="2"/>
        <end position="256"/>
    </location>
</feature>
<dbReference type="InterPro" id="IPR052718">
    <property type="entry name" value="NmrA-type_oxidoreductase"/>
</dbReference>
<evidence type="ECO:0000259" key="1">
    <source>
        <dbReference type="Pfam" id="PF05368"/>
    </source>
</evidence>
<dbReference type="PANTHER" id="PTHR47129">
    <property type="entry name" value="QUINONE OXIDOREDUCTASE 2"/>
    <property type="match status" value="1"/>
</dbReference>
<dbReference type="SUPFAM" id="SSF51735">
    <property type="entry name" value="NAD(P)-binding Rossmann-fold domains"/>
    <property type="match status" value="1"/>
</dbReference>
<gene>
    <name evidence="2" type="ORF">F7231_14280</name>
</gene>
<dbReference type="Pfam" id="PF05368">
    <property type="entry name" value="NmrA"/>
    <property type="match status" value="1"/>
</dbReference>
<dbReference type="CDD" id="cd05269">
    <property type="entry name" value="TMR_SDR_a"/>
    <property type="match status" value="1"/>
</dbReference>
<proteinExistence type="predicted"/>
<name>A0ABX0QMH2_9BACT</name>
<dbReference type="EMBL" id="WAEL01000005">
    <property type="protein sequence ID" value="NID11339.1"/>
    <property type="molecule type" value="Genomic_DNA"/>
</dbReference>
<reference evidence="3" key="1">
    <citation type="submission" date="2019-09" db="EMBL/GenBank/DDBJ databases">
        <authorList>
            <person name="Jung D.-H."/>
        </authorList>
    </citation>
    <scope>NUCLEOTIDE SEQUENCE [LARGE SCALE GENOMIC DNA]</scope>
    <source>
        <strain evidence="3">JA-25</strain>
    </source>
</reference>
<sequence length="286" mass="31298">MILVTGATGQLGASVIEALLKKLPFSQLAALVRDEQKASHLAERGISIRLGTYDDPASLDQAMAGIDTVLLIAGTDEDNRLRQHQRVVDAAKKAGVQRIAYTSRALKDRSTLANQLMEGHFQTEDYIKASGLAYTLFRNILYMDTIPLFVGPAVFDRGIYLPAGEGRVAFALRSEMGEAMANALLTPGTDNTVYELTGSESYSFSDVATMLTDLSGREVRYTDTPAVAFAEQMQQRGLPEFRVQRMIGFMTDIKNGQEDTVSADLEHLLGRKPASLREGLKALFTL</sequence>
<dbReference type="Proteomes" id="UP000606008">
    <property type="component" value="Unassembled WGS sequence"/>
</dbReference>
<dbReference type="Gene3D" id="3.40.50.720">
    <property type="entry name" value="NAD(P)-binding Rossmann-like Domain"/>
    <property type="match status" value="1"/>
</dbReference>
<dbReference type="InterPro" id="IPR036291">
    <property type="entry name" value="NAD(P)-bd_dom_sf"/>
</dbReference>
<dbReference type="Gene3D" id="3.90.25.10">
    <property type="entry name" value="UDP-galactose 4-epimerase, domain 1"/>
    <property type="match status" value="1"/>
</dbReference>
<evidence type="ECO:0000313" key="2">
    <source>
        <dbReference type="EMBL" id="NID11339.1"/>
    </source>
</evidence>
<dbReference type="InterPro" id="IPR008030">
    <property type="entry name" value="NmrA-like"/>
</dbReference>
<protein>
    <submittedName>
        <fullName evidence="2">SDR family oxidoreductase</fullName>
    </submittedName>
</protein>
<organism evidence="2 3">
    <name type="scientific">Fibrivirga algicola</name>
    <dbReference type="NCBI Taxonomy" id="2950420"/>
    <lineage>
        <taxon>Bacteria</taxon>
        <taxon>Pseudomonadati</taxon>
        <taxon>Bacteroidota</taxon>
        <taxon>Cytophagia</taxon>
        <taxon>Cytophagales</taxon>
        <taxon>Spirosomataceae</taxon>
        <taxon>Fibrivirga</taxon>
    </lineage>
</organism>